<dbReference type="SUPFAM" id="SSF46689">
    <property type="entry name" value="Homeodomain-like"/>
    <property type="match status" value="2"/>
</dbReference>
<dbReference type="Proteomes" id="UP000253426">
    <property type="component" value="Unassembled WGS sequence"/>
</dbReference>
<dbReference type="PANTHER" id="PTHR47893:SF1">
    <property type="entry name" value="REGULATORY PROTEIN PCHR"/>
    <property type="match status" value="1"/>
</dbReference>
<dbReference type="OrthoDB" id="2060755at2"/>
<dbReference type="PROSITE" id="PS00041">
    <property type="entry name" value="HTH_ARAC_FAMILY_1"/>
    <property type="match status" value="1"/>
</dbReference>
<evidence type="ECO:0000313" key="6">
    <source>
        <dbReference type="Proteomes" id="UP000253426"/>
    </source>
</evidence>
<dbReference type="RefSeq" id="WP_113960817.1">
    <property type="nucleotide sequence ID" value="NZ_QNRR01000010.1"/>
</dbReference>
<dbReference type="GO" id="GO:0003700">
    <property type="term" value="F:DNA-binding transcription factor activity"/>
    <property type="evidence" value="ECO:0007669"/>
    <property type="project" value="InterPro"/>
</dbReference>
<proteinExistence type="predicted"/>
<comment type="caution">
    <text evidence="5">The sequence shown here is derived from an EMBL/GenBank/DDBJ whole genome shotgun (WGS) entry which is preliminary data.</text>
</comment>
<dbReference type="Gene3D" id="1.10.10.60">
    <property type="entry name" value="Homeodomain-like"/>
    <property type="match status" value="2"/>
</dbReference>
<organism evidence="5 6">
    <name type="scientific">Roseimicrobium gellanilyticum</name>
    <dbReference type="NCBI Taxonomy" id="748857"/>
    <lineage>
        <taxon>Bacteria</taxon>
        <taxon>Pseudomonadati</taxon>
        <taxon>Verrucomicrobiota</taxon>
        <taxon>Verrucomicrobiia</taxon>
        <taxon>Verrucomicrobiales</taxon>
        <taxon>Verrucomicrobiaceae</taxon>
        <taxon>Roseimicrobium</taxon>
    </lineage>
</organism>
<dbReference type="PANTHER" id="PTHR47893">
    <property type="entry name" value="REGULATORY PROTEIN PCHR"/>
    <property type="match status" value="1"/>
</dbReference>
<dbReference type="InterPro" id="IPR018062">
    <property type="entry name" value="HTH_AraC-typ_CS"/>
</dbReference>
<dbReference type="PROSITE" id="PS01124">
    <property type="entry name" value="HTH_ARAC_FAMILY_2"/>
    <property type="match status" value="1"/>
</dbReference>
<sequence length="133" mass="14735">MDPPTNPVTCAGTLARQMIDADIVNPPSLSEIAMAAGLSPFQMSRLFYRVNGVSIPEYIRRLRVDAAEELLKSTQLNIGEVAVRVGYKSMAAFSRAFLRERGKNPSALRRDDSDIMHLRRTASGRLEDVVTRA</sequence>
<dbReference type="InterPro" id="IPR009057">
    <property type="entry name" value="Homeodomain-like_sf"/>
</dbReference>
<dbReference type="Pfam" id="PF12833">
    <property type="entry name" value="HTH_18"/>
    <property type="match status" value="1"/>
</dbReference>
<evidence type="ECO:0000256" key="2">
    <source>
        <dbReference type="ARBA" id="ARBA00023125"/>
    </source>
</evidence>
<dbReference type="AlphaFoldDB" id="A0A366H9V1"/>
<dbReference type="InterPro" id="IPR018060">
    <property type="entry name" value="HTH_AraC"/>
</dbReference>
<evidence type="ECO:0000259" key="4">
    <source>
        <dbReference type="PROSITE" id="PS01124"/>
    </source>
</evidence>
<dbReference type="InterPro" id="IPR053142">
    <property type="entry name" value="PchR_regulatory_protein"/>
</dbReference>
<reference evidence="5 6" key="1">
    <citation type="submission" date="2018-06" db="EMBL/GenBank/DDBJ databases">
        <title>Genomic Encyclopedia of Type Strains, Phase IV (KMG-IV): sequencing the most valuable type-strain genomes for metagenomic binning, comparative biology and taxonomic classification.</title>
        <authorList>
            <person name="Goeker M."/>
        </authorList>
    </citation>
    <scope>NUCLEOTIDE SEQUENCE [LARGE SCALE GENOMIC DNA]</scope>
    <source>
        <strain evidence="5 6">DSM 25532</strain>
    </source>
</reference>
<evidence type="ECO:0000256" key="3">
    <source>
        <dbReference type="ARBA" id="ARBA00023163"/>
    </source>
</evidence>
<keyword evidence="1" id="KW-0805">Transcription regulation</keyword>
<feature type="domain" description="HTH araC/xylS-type" evidence="4">
    <location>
        <begin position="13"/>
        <end position="111"/>
    </location>
</feature>
<gene>
    <name evidence="5" type="ORF">DES53_11074</name>
</gene>
<keyword evidence="2 5" id="KW-0238">DNA-binding</keyword>
<dbReference type="GO" id="GO:0043565">
    <property type="term" value="F:sequence-specific DNA binding"/>
    <property type="evidence" value="ECO:0007669"/>
    <property type="project" value="InterPro"/>
</dbReference>
<dbReference type="EMBL" id="QNRR01000010">
    <property type="protein sequence ID" value="RBP39050.1"/>
    <property type="molecule type" value="Genomic_DNA"/>
</dbReference>
<keyword evidence="3" id="KW-0804">Transcription</keyword>
<dbReference type="SMART" id="SM00342">
    <property type="entry name" value="HTH_ARAC"/>
    <property type="match status" value="1"/>
</dbReference>
<accession>A0A366H9V1</accession>
<keyword evidence="6" id="KW-1185">Reference proteome</keyword>
<evidence type="ECO:0000256" key="1">
    <source>
        <dbReference type="ARBA" id="ARBA00023015"/>
    </source>
</evidence>
<name>A0A366H9V1_9BACT</name>
<protein>
    <submittedName>
        <fullName evidence="5">AraC-like DNA-binding protein</fullName>
    </submittedName>
</protein>
<evidence type="ECO:0000313" key="5">
    <source>
        <dbReference type="EMBL" id="RBP39050.1"/>
    </source>
</evidence>